<gene>
    <name evidence="2" type="ORF">Fuma_01791</name>
</gene>
<evidence type="ECO:0000313" key="3">
    <source>
        <dbReference type="Proteomes" id="UP000187735"/>
    </source>
</evidence>
<dbReference type="RefSeq" id="WP_077023841.1">
    <property type="nucleotide sequence ID" value="NZ_CP017641.1"/>
</dbReference>
<organism evidence="2 3">
    <name type="scientific">Fuerstiella marisgermanici</name>
    <dbReference type="NCBI Taxonomy" id="1891926"/>
    <lineage>
        <taxon>Bacteria</taxon>
        <taxon>Pseudomonadati</taxon>
        <taxon>Planctomycetota</taxon>
        <taxon>Planctomycetia</taxon>
        <taxon>Planctomycetales</taxon>
        <taxon>Planctomycetaceae</taxon>
        <taxon>Fuerstiella</taxon>
    </lineage>
</organism>
<reference evidence="2 3" key="1">
    <citation type="journal article" date="2016" name="Front. Microbiol.">
        <title>Fuerstia marisgermanicae gen. nov., sp. nov., an Unusual Member of the Phylum Planctomycetes from the German Wadden Sea.</title>
        <authorList>
            <person name="Kohn T."/>
            <person name="Heuer A."/>
            <person name="Jogler M."/>
            <person name="Vollmers J."/>
            <person name="Boedeker C."/>
            <person name="Bunk B."/>
            <person name="Rast P."/>
            <person name="Borchert D."/>
            <person name="Glockner I."/>
            <person name="Freese H.M."/>
            <person name="Klenk H.P."/>
            <person name="Overmann J."/>
            <person name="Kaster A.K."/>
            <person name="Rohde M."/>
            <person name="Wiegand S."/>
            <person name="Jogler C."/>
        </authorList>
    </citation>
    <scope>NUCLEOTIDE SEQUENCE [LARGE SCALE GENOMIC DNA]</scope>
    <source>
        <strain evidence="2 3">NH11</strain>
    </source>
</reference>
<dbReference type="OrthoDB" id="273910at2"/>
<evidence type="ECO:0000256" key="1">
    <source>
        <dbReference type="SAM" id="SignalP"/>
    </source>
</evidence>
<dbReference type="EMBL" id="CP017641">
    <property type="protein sequence ID" value="APZ92182.1"/>
    <property type="molecule type" value="Genomic_DNA"/>
</dbReference>
<proteinExistence type="predicted"/>
<dbReference type="Pfam" id="PF20420">
    <property type="entry name" value="DUF6702"/>
    <property type="match status" value="1"/>
</dbReference>
<feature type="signal peptide" evidence="1">
    <location>
        <begin position="1"/>
        <end position="21"/>
    </location>
</feature>
<keyword evidence="3" id="KW-1185">Reference proteome</keyword>
<dbReference type="AlphaFoldDB" id="A0A1P8WDN2"/>
<feature type="chain" id="PRO_5012117106" evidence="1">
    <location>
        <begin position="22"/>
        <end position="212"/>
    </location>
</feature>
<keyword evidence="1" id="KW-0732">Signal</keyword>
<accession>A0A1P8WDN2</accession>
<sequence length="212" mass="23888" precursor="true">MNSRFFVVAASLLFAGSNAWAHPFHSSTTEIEWNASSGKFEVAMRLRIADLEDALSAIEKRRVNVETDPDRERFVKAYLQKHFSIGHRKDEKCLLHWVGMELELHDAWVYFEAEVAGKPSQPANQQTADTPKLVEPATATVKSWDELFRRRDLSSTAGDRDTKAAPPIHVRCSVLLDLQPEQENVVTVTVDSDTETALLNGKVRTAVLFPRK</sequence>
<protein>
    <submittedName>
        <fullName evidence="2">Uncharacterized protein</fullName>
    </submittedName>
</protein>
<dbReference type="Proteomes" id="UP000187735">
    <property type="component" value="Chromosome"/>
</dbReference>
<dbReference type="KEGG" id="fmr:Fuma_01791"/>
<dbReference type="InterPro" id="IPR046525">
    <property type="entry name" value="DUF6702"/>
</dbReference>
<evidence type="ECO:0000313" key="2">
    <source>
        <dbReference type="EMBL" id="APZ92182.1"/>
    </source>
</evidence>
<dbReference type="STRING" id="1891926.Fuma_01791"/>
<name>A0A1P8WDN2_9PLAN</name>